<feature type="coiled-coil region" evidence="5">
    <location>
        <begin position="86"/>
        <end position="113"/>
    </location>
</feature>
<keyword evidence="5" id="KW-0175">Coiled coil</keyword>
<keyword evidence="9" id="KW-1185">Reference proteome</keyword>
<dbReference type="Gene3D" id="1.10.10.10">
    <property type="entry name" value="Winged helix-like DNA-binding domain superfamily/Winged helix DNA-binding domain"/>
    <property type="match status" value="1"/>
</dbReference>
<evidence type="ECO:0000256" key="2">
    <source>
        <dbReference type="ARBA" id="ARBA00023015"/>
    </source>
</evidence>
<dbReference type="OrthoDB" id="1093111at2"/>
<feature type="domain" description="RNA polymerase sigma-70 region 2" evidence="6">
    <location>
        <begin position="14"/>
        <end position="80"/>
    </location>
</feature>
<dbReference type="InterPro" id="IPR013324">
    <property type="entry name" value="RNA_pol_sigma_r3/r4-like"/>
</dbReference>
<dbReference type="SUPFAM" id="SSF88946">
    <property type="entry name" value="Sigma2 domain of RNA polymerase sigma factors"/>
    <property type="match status" value="1"/>
</dbReference>
<protein>
    <submittedName>
        <fullName evidence="8">RNA polymerase sigma-70 factor (ECF subfamily)</fullName>
    </submittedName>
</protein>
<evidence type="ECO:0000256" key="5">
    <source>
        <dbReference type="SAM" id="Coils"/>
    </source>
</evidence>
<dbReference type="Gene3D" id="1.10.1740.10">
    <property type="match status" value="1"/>
</dbReference>
<evidence type="ECO:0000313" key="9">
    <source>
        <dbReference type="Proteomes" id="UP000546007"/>
    </source>
</evidence>
<dbReference type="Pfam" id="PF08281">
    <property type="entry name" value="Sigma70_r4_2"/>
    <property type="match status" value="1"/>
</dbReference>
<sequence length="176" mass="21288">MIELVEHRDAFECLFRENYTRLFYHAFSFLNDEEEAKDVVNDVFERVWMNFEKLEFSSSLVPLLYTLVRNRCVSLIRHKKVKERFSREIEVELEDHEEESVEYEMQIEKLRHLIELLPAQTKNVFKKCFLEGKKYQEAADDLGISINTVKTHVNKALRILREEFTEDYILLFILFR</sequence>
<dbReference type="GO" id="GO:0006352">
    <property type="term" value="P:DNA-templated transcription initiation"/>
    <property type="evidence" value="ECO:0007669"/>
    <property type="project" value="InterPro"/>
</dbReference>
<accession>A0A7W6HUV7</accession>
<dbReference type="InterPro" id="IPR014284">
    <property type="entry name" value="RNA_pol_sigma-70_dom"/>
</dbReference>
<feature type="domain" description="RNA polymerase sigma factor 70 region 4 type 2" evidence="7">
    <location>
        <begin position="108"/>
        <end position="158"/>
    </location>
</feature>
<dbReference type="EMBL" id="JACIES010000001">
    <property type="protein sequence ID" value="MBB4024888.1"/>
    <property type="molecule type" value="Genomic_DNA"/>
</dbReference>
<dbReference type="RefSeq" id="WP_124318350.1">
    <property type="nucleotide sequence ID" value="NZ_AP028155.1"/>
</dbReference>
<dbReference type="Pfam" id="PF04542">
    <property type="entry name" value="Sigma70_r2"/>
    <property type="match status" value="1"/>
</dbReference>
<dbReference type="InterPro" id="IPR039425">
    <property type="entry name" value="RNA_pol_sigma-70-like"/>
</dbReference>
<dbReference type="InterPro" id="IPR036388">
    <property type="entry name" value="WH-like_DNA-bd_sf"/>
</dbReference>
<proteinExistence type="inferred from homology"/>
<dbReference type="InterPro" id="IPR013249">
    <property type="entry name" value="RNA_pol_sigma70_r4_t2"/>
</dbReference>
<dbReference type="PANTHER" id="PTHR43133:SF46">
    <property type="entry name" value="RNA POLYMERASE SIGMA-70 FACTOR ECF SUBFAMILY"/>
    <property type="match status" value="1"/>
</dbReference>
<evidence type="ECO:0000256" key="4">
    <source>
        <dbReference type="ARBA" id="ARBA00023163"/>
    </source>
</evidence>
<dbReference type="GO" id="GO:0003677">
    <property type="term" value="F:DNA binding"/>
    <property type="evidence" value="ECO:0007669"/>
    <property type="project" value="InterPro"/>
</dbReference>
<comment type="similarity">
    <text evidence="1">Belongs to the sigma-70 factor family. ECF subfamily.</text>
</comment>
<organism evidence="8 9">
    <name type="scientific">Butyricimonas faecihominis</name>
    <dbReference type="NCBI Taxonomy" id="1472416"/>
    <lineage>
        <taxon>Bacteria</taxon>
        <taxon>Pseudomonadati</taxon>
        <taxon>Bacteroidota</taxon>
        <taxon>Bacteroidia</taxon>
        <taxon>Bacteroidales</taxon>
        <taxon>Odoribacteraceae</taxon>
        <taxon>Butyricimonas</taxon>
    </lineage>
</organism>
<evidence type="ECO:0000313" key="8">
    <source>
        <dbReference type="EMBL" id="MBB4024888.1"/>
    </source>
</evidence>
<gene>
    <name evidence="8" type="ORF">GGR14_000649</name>
</gene>
<evidence type="ECO:0000259" key="6">
    <source>
        <dbReference type="Pfam" id="PF04542"/>
    </source>
</evidence>
<dbReference type="SUPFAM" id="SSF88659">
    <property type="entry name" value="Sigma3 and sigma4 domains of RNA polymerase sigma factors"/>
    <property type="match status" value="1"/>
</dbReference>
<dbReference type="InterPro" id="IPR007627">
    <property type="entry name" value="RNA_pol_sigma70_r2"/>
</dbReference>
<dbReference type="AlphaFoldDB" id="A0A7W6HUV7"/>
<dbReference type="InterPro" id="IPR014327">
    <property type="entry name" value="RNA_pol_sigma70_bacteroid"/>
</dbReference>
<dbReference type="NCBIfam" id="TIGR02937">
    <property type="entry name" value="sigma70-ECF"/>
    <property type="match status" value="1"/>
</dbReference>
<dbReference type="GO" id="GO:0016987">
    <property type="term" value="F:sigma factor activity"/>
    <property type="evidence" value="ECO:0007669"/>
    <property type="project" value="UniProtKB-KW"/>
</dbReference>
<keyword evidence="3" id="KW-0731">Sigma factor</keyword>
<dbReference type="NCBIfam" id="TIGR02985">
    <property type="entry name" value="Sig70_bacteroi1"/>
    <property type="match status" value="1"/>
</dbReference>
<evidence type="ECO:0000256" key="3">
    <source>
        <dbReference type="ARBA" id="ARBA00023082"/>
    </source>
</evidence>
<keyword evidence="4" id="KW-0804">Transcription</keyword>
<dbReference type="InterPro" id="IPR013325">
    <property type="entry name" value="RNA_pol_sigma_r2"/>
</dbReference>
<reference evidence="8 9" key="1">
    <citation type="submission" date="2020-08" db="EMBL/GenBank/DDBJ databases">
        <title>Genomic Encyclopedia of Type Strains, Phase IV (KMG-IV): sequencing the most valuable type-strain genomes for metagenomic binning, comparative biology and taxonomic classification.</title>
        <authorList>
            <person name="Goeker M."/>
        </authorList>
    </citation>
    <scope>NUCLEOTIDE SEQUENCE [LARGE SCALE GENOMIC DNA]</scope>
    <source>
        <strain evidence="8 9">DSM 105721</strain>
    </source>
</reference>
<evidence type="ECO:0000256" key="1">
    <source>
        <dbReference type="ARBA" id="ARBA00010641"/>
    </source>
</evidence>
<comment type="caution">
    <text evidence="8">The sequence shown here is derived from an EMBL/GenBank/DDBJ whole genome shotgun (WGS) entry which is preliminary data.</text>
</comment>
<evidence type="ECO:0000259" key="7">
    <source>
        <dbReference type="Pfam" id="PF08281"/>
    </source>
</evidence>
<name>A0A7W6HUV7_9BACT</name>
<dbReference type="PANTHER" id="PTHR43133">
    <property type="entry name" value="RNA POLYMERASE ECF-TYPE SIGMA FACTO"/>
    <property type="match status" value="1"/>
</dbReference>
<dbReference type="GeneID" id="93101104"/>
<keyword evidence="2" id="KW-0805">Transcription regulation</keyword>
<dbReference type="Proteomes" id="UP000546007">
    <property type="component" value="Unassembled WGS sequence"/>
</dbReference>